<evidence type="ECO:0000259" key="3">
    <source>
        <dbReference type="Pfam" id="PF07727"/>
    </source>
</evidence>
<sequence length="1012" mass="116001">MLMTMDPDIKKNLEHLGAYDMLKELNTLYVQQADQELFQTLREFHACKQEVGQSVSSYVLEMKSYIDNLERLGHAMTQNLSVSLILVSLKKEYDGFVQNYNMHSMEKIVNELHAMLKLHEQTLPPKEDAKGNQGKGKAKMGYAHVQAPPFAPKPKNPPTPKKDNPSKDVICHQCGDMGFRRSNKLKPRALILYMSNGHRVAVEAIGDFHLCLPSGLVLILDNYHYDPSITRRIISVSHLYKDGFVIRFENDNSIFVFKNNMIYFNVILRYDTYKIVMSSSNTNECSMYVVTNKKAKFNLDSALLWHCHLGHIHKKHIEKLQHDGLLDSTNIKSLEKCVACMSGKMARKPYSHQVERAKDLLGLIHTDVCGPFKIMSRQGAYYFVTFTDDFSHTSLNHEEDDQEIDEPQSDINPIRRSTRTCHPTYRLCLYVDAEEHGLGDLGEPANYKVALLDPEFDKWLNVMNTDMDGAVHTYKALLVSNGFTQTLGINYEETFSHVADIRAIRILIAIAAFYDYEIWQMDVKTVILNRYLNEEVYMEQPEDAKYITAFDASKEAVGIHTFIYGLGVVPTTEEPINIYCDNTGAIAIAKDHGVTKGARHFRVKVHYLRETTEMGDVKIEKVDTYDNLADPFAKALAFPKHSKLTKKIGMIPASSLIIDHFERVRGALRDSHRLATGRLFNGSPCDRIDIIIEDLDLEPMIDAMMSGSEHEDPNEHIKKVLEISDLFHILKNKFLRKYYPPARTAKTMKEINNFPQEPDETLYNARERFKELLLKCPQYYSTDMYKVIAFYKVLDAPTRQILKSRGCEICKGPHYTKDFPNKEDGKTLKEAYYTQFGVPFPQGQFKAAALGYYQRNNGNLSYQERKQSLEDPISNCWIEEEEYEELHNMHVYSYESLILKDNLPGKGKDLGSFILPCFINNMSFNKALTNLGASVSVMSFLTYTTLRVEDLVPTQLIVELADKTVKHPKGIAENVLVVLEDMDVYRDKEMSDVIVGKESYKEIRVKSKRLKE</sequence>
<dbReference type="InterPro" id="IPR005162">
    <property type="entry name" value="Retrotrans_gag_dom"/>
</dbReference>
<evidence type="ECO:0000259" key="2">
    <source>
        <dbReference type="Pfam" id="PF03732"/>
    </source>
</evidence>
<protein>
    <recommendedName>
        <fullName evidence="6">Zinc finger, CCHC-type</fullName>
    </recommendedName>
</protein>
<feature type="region of interest" description="Disordered" evidence="1">
    <location>
        <begin position="146"/>
        <end position="166"/>
    </location>
</feature>
<dbReference type="EMBL" id="BKCJ010004483">
    <property type="protein sequence ID" value="GEU61315.1"/>
    <property type="molecule type" value="Genomic_DNA"/>
</dbReference>
<evidence type="ECO:0008006" key="6">
    <source>
        <dbReference type="Google" id="ProtNLM"/>
    </source>
</evidence>
<comment type="caution">
    <text evidence="5">The sequence shown here is derived from an EMBL/GenBank/DDBJ whole genome shotgun (WGS) entry which is preliminary data.</text>
</comment>
<accession>A0A6L2LMC0</accession>
<organism evidence="5">
    <name type="scientific">Tanacetum cinerariifolium</name>
    <name type="common">Dalmatian daisy</name>
    <name type="synonym">Chrysanthemum cinerariifolium</name>
    <dbReference type="NCBI Taxonomy" id="118510"/>
    <lineage>
        <taxon>Eukaryota</taxon>
        <taxon>Viridiplantae</taxon>
        <taxon>Streptophyta</taxon>
        <taxon>Embryophyta</taxon>
        <taxon>Tracheophyta</taxon>
        <taxon>Spermatophyta</taxon>
        <taxon>Magnoliopsida</taxon>
        <taxon>eudicotyledons</taxon>
        <taxon>Gunneridae</taxon>
        <taxon>Pentapetalae</taxon>
        <taxon>asterids</taxon>
        <taxon>campanulids</taxon>
        <taxon>Asterales</taxon>
        <taxon>Asteraceae</taxon>
        <taxon>Asteroideae</taxon>
        <taxon>Anthemideae</taxon>
        <taxon>Anthemidinae</taxon>
        <taxon>Tanacetum</taxon>
    </lineage>
</organism>
<evidence type="ECO:0000313" key="5">
    <source>
        <dbReference type="EMBL" id="GEU61315.1"/>
    </source>
</evidence>
<feature type="domain" description="Retrotransposon gag" evidence="2">
    <location>
        <begin position="724"/>
        <end position="794"/>
    </location>
</feature>
<dbReference type="PANTHER" id="PTHR33067:SF9">
    <property type="entry name" value="RNA-DIRECTED DNA POLYMERASE"/>
    <property type="match status" value="1"/>
</dbReference>
<dbReference type="Pfam" id="PF03732">
    <property type="entry name" value="Retrotrans_gag"/>
    <property type="match status" value="1"/>
</dbReference>
<dbReference type="Pfam" id="PF13976">
    <property type="entry name" value="gag_pre-integrs"/>
    <property type="match status" value="1"/>
</dbReference>
<dbReference type="Pfam" id="PF07727">
    <property type="entry name" value="RVT_2"/>
    <property type="match status" value="1"/>
</dbReference>
<reference evidence="5" key="1">
    <citation type="journal article" date="2019" name="Sci. Rep.">
        <title>Draft genome of Tanacetum cinerariifolium, the natural source of mosquito coil.</title>
        <authorList>
            <person name="Yamashiro T."/>
            <person name="Shiraishi A."/>
            <person name="Satake H."/>
            <person name="Nakayama K."/>
        </authorList>
    </citation>
    <scope>NUCLEOTIDE SEQUENCE</scope>
</reference>
<proteinExistence type="predicted"/>
<dbReference type="InterPro" id="IPR013103">
    <property type="entry name" value="RVT_2"/>
</dbReference>
<gene>
    <name evidence="5" type="ORF">Tci_033293</name>
</gene>
<feature type="compositionally biased region" description="Pro residues" evidence="1">
    <location>
        <begin position="149"/>
        <end position="159"/>
    </location>
</feature>
<feature type="domain" description="Reverse transcriptase Ty1/copia-type" evidence="3">
    <location>
        <begin position="458"/>
        <end position="544"/>
    </location>
</feature>
<dbReference type="Gene3D" id="2.40.70.10">
    <property type="entry name" value="Acid Proteases"/>
    <property type="match status" value="1"/>
</dbReference>
<dbReference type="CDD" id="cd09272">
    <property type="entry name" value="RNase_HI_RT_Ty1"/>
    <property type="match status" value="1"/>
</dbReference>
<dbReference type="InterPro" id="IPR025724">
    <property type="entry name" value="GAG-pre-integrase_dom"/>
</dbReference>
<feature type="domain" description="GAG-pre-integrase" evidence="4">
    <location>
        <begin position="282"/>
        <end position="345"/>
    </location>
</feature>
<dbReference type="InterPro" id="IPR021109">
    <property type="entry name" value="Peptidase_aspartic_dom_sf"/>
</dbReference>
<dbReference type="PANTHER" id="PTHR33067">
    <property type="entry name" value="RNA-DIRECTED DNA POLYMERASE-RELATED"/>
    <property type="match status" value="1"/>
</dbReference>
<evidence type="ECO:0000256" key="1">
    <source>
        <dbReference type="SAM" id="MobiDB-lite"/>
    </source>
</evidence>
<name>A0A6L2LMC0_TANCI</name>
<dbReference type="Pfam" id="PF14223">
    <property type="entry name" value="Retrotran_gag_2"/>
    <property type="match status" value="1"/>
</dbReference>
<evidence type="ECO:0000259" key="4">
    <source>
        <dbReference type="Pfam" id="PF13976"/>
    </source>
</evidence>
<dbReference type="AlphaFoldDB" id="A0A6L2LMC0"/>